<proteinExistence type="predicted"/>
<dbReference type="GO" id="GO:0005096">
    <property type="term" value="F:GTPase activator activity"/>
    <property type="evidence" value="ECO:0007669"/>
    <property type="project" value="InterPro"/>
</dbReference>
<evidence type="ECO:0000313" key="2">
    <source>
        <dbReference type="EMBL" id="GMH66870.1"/>
    </source>
</evidence>
<sequence length="560" mass="59984">MEDFDDDDVDLMHIFRTGEQQQQETKRNNPKATILSNIAAGVLNHRQATAKLRDAYRNNCANNHTAPSGYVLQNIDREHLQVSELQLSDSGAVSLSQSLSYHLMTIDLSSNGISDQGAEAFAVSMEKNSLTSLDLSKNLIGNVGGVALINSLPESKLKHLSLAGNKLGDMFAESFEEIFLKNKAPALASTSDKPKPPPALNIRSSYQGTKRQTRIRTIDMASFYKEISGKLSRDGVPSLESLDLSNNQIGMKGGKALARWLVGSTFRLCRINLGYNNLGDSGAASIFLALNYANCNRLEDIDVSFNGISDVGGSWIVSSLLTLFGAFELLEGGGGFGGDGEAEVFMQVLDVAKASAANLPGFPGNVGSRTGCLWRVDLSRNRLGAKTAEGFARMLSLPAIEANKIETKNSLGDRMPSAYGFAAAQGSARKTWGKTRSAKKKESIAKNPIGGGVTLTEVRLGWNALGTEGTKKILGMVKEETRLNTLRLENCLEGGGSVYVDPTVLRRCDIVTSFPANSIGGFGGLSEPVSKPDVVAEEGVDEGGGEEDGQKKNDRGHVNR</sequence>
<dbReference type="InterPro" id="IPR001611">
    <property type="entry name" value="Leu-rich_rpt"/>
</dbReference>
<dbReference type="AlphaFoldDB" id="A0A9W7ABD7"/>
<dbReference type="Proteomes" id="UP001165122">
    <property type="component" value="Unassembled WGS sequence"/>
</dbReference>
<keyword evidence="3" id="KW-1185">Reference proteome</keyword>
<dbReference type="InterPro" id="IPR032675">
    <property type="entry name" value="LRR_dom_sf"/>
</dbReference>
<feature type="compositionally biased region" description="Basic and acidic residues" evidence="1">
    <location>
        <begin position="548"/>
        <end position="560"/>
    </location>
</feature>
<dbReference type="SUPFAM" id="SSF52047">
    <property type="entry name" value="RNI-like"/>
    <property type="match status" value="1"/>
</dbReference>
<evidence type="ECO:0000256" key="1">
    <source>
        <dbReference type="SAM" id="MobiDB-lite"/>
    </source>
</evidence>
<dbReference type="SMART" id="SM00368">
    <property type="entry name" value="LRR_RI"/>
    <property type="match status" value="6"/>
</dbReference>
<name>A0A9W7ABD7_9STRA</name>
<evidence type="ECO:0000313" key="3">
    <source>
        <dbReference type="Proteomes" id="UP001165122"/>
    </source>
</evidence>
<reference evidence="3" key="1">
    <citation type="journal article" date="2023" name="Commun. Biol.">
        <title>Genome analysis of Parmales, the sister group of diatoms, reveals the evolutionary specialization of diatoms from phago-mixotrophs to photoautotrophs.</title>
        <authorList>
            <person name="Ban H."/>
            <person name="Sato S."/>
            <person name="Yoshikawa S."/>
            <person name="Yamada K."/>
            <person name="Nakamura Y."/>
            <person name="Ichinomiya M."/>
            <person name="Sato N."/>
            <person name="Blanc-Mathieu R."/>
            <person name="Endo H."/>
            <person name="Kuwata A."/>
            <person name="Ogata H."/>
        </authorList>
    </citation>
    <scope>NUCLEOTIDE SEQUENCE [LARGE SCALE GENOMIC DNA]</scope>
    <source>
        <strain evidence="3">NIES 3700</strain>
    </source>
</reference>
<dbReference type="PANTHER" id="PTHR24113:SF15">
    <property type="entry name" value="NACHT DOMAIN-CONTAINING PROTEIN"/>
    <property type="match status" value="1"/>
</dbReference>
<dbReference type="GO" id="GO:0005634">
    <property type="term" value="C:nucleus"/>
    <property type="evidence" value="ECO:0007669"/>
    <property type="project" value="TreeGrafter"/>
</dbReference>
<dbReference type="EMBL" id="BRXW01000565">
    <property type="protein sequence ID" value="GMH66870.1"/>
    <property type="molecule type" value="Genomic_DNA"/>
</dbReference>
<dbReference type="GO" id="GO:0031267">
    <property type="term" value="F:small GTPase binding"/>
    <property type="evidence" value="ECO:0007669"/>
    <property type="project" value="TreeGrafter"/>
</dbReference>
<dbReference type="Pfam" id="PF13516">
    <property type="entry name" value="LRR_6"/>
    <property type="match status" value="6"/>
</dbReference>
<dbReference type="OrthoDB" id="6500038at2759"/>
<feature type="region of interest" description="Disordered" evidence="1">
    <location>
        <begin position="523"/>
        <end position="560"/>
    </location>
</feature>
<organism evidence="2 3">
    <name type="scientific">Triparma laevis f. longispina</name>
    <dbReference type="NCBI Taxonomy" id="1714387"/>
    <lineage>
        <taxon>Eukaryota</taxon>
        <taxon>Sar</taxon>
        <taxon>Stramenopiles</taxon>
        <taxon>Ochrophyta</taxon>
        <taxon>Bolidophyceae</taxon>
        <taxon>Parmales</taxon>
        <taxon>Triparmaceae</taxon>
        <taxon>Triparma</taxon>
    </lineage>
</organism>
<comment type="caution">
    <text evidence="2">The sequence shown here is derived from an EMBL/GenBank/DDBJ whole genome shotgun (WGS) entry which is preliminary data.</text>
</comment>
<dbReference type="InterPro" id="IPR027038">
    <property type="entry name" value="RanGap"/>
</dbReference>
<feature type="compositionally biased region" description="Acidic residues" evidence="1">
    <location>
        <begin position="535"/>
        <end position="547"/>
    </location>
</feature>
<dbReference type="GO" id="GO:0006913">
    <property type="term" value="P:nucleocytoplasmic transport"/>
    <property type="evidence" value="ECO:0007669"/>
    <property type="project" value="TreeGrafter"/>
</dbReference>
<dbReference type="PANTHER" id="PTHR24113">
    <property type="entry name" value="RAN GTPASE-ACTIVATING PROTEIN 1"/>
    <property type="match status" value="1"/>
</dbReference>
<accession>A0A9W7ABD7</accession>
<dbReference type="Gene3D" id="3.80.10.10">
    <property type="entry name" value="Ribonuclease Inhibitor"/>
    <property type="match status" value="3"/>
</dbReference>
<dbReference type="GO" id="GO:0005829">
    <property type="term" value="C:cytosol"/>
    <property type="evidence" value="ECO:0007669"/>
    <property type="project" value="TreeGrafter"/>
</dbReference>
<protein>
    <submittedName>
        <fullName evidence="2">Uncharacterized protein</fullName>
    </submittedName>
</protein>
<gene>
    <name evidence="2" type="ORF">TrLO_g12772</name>
</gene>
<dbReference type="GO" id="GO:0048471">
    <property type="term" value="C:perinuclear region of cytoplasm"/>
    <property type="evidence" value="ECO:0007669"/>
    <property type="project" value="TreeGrafter"/>
</dbReference>